<keyword evidence="8" id="KW-0520">NAD</keyword>
<dbReference type="Gene3D" id="1.20.5.1300">
    <property type="match status" value="1"/>
</dbReference>
<comment type="similarity">
    <text evidence="2 8 9 10">Belongs to the histidinol dehydrogenase family.</text>
</comment>
<dbReference type="Proteomes" id="UP000606870">
    <property type="component" value="Unassembled WGS sequence"/>
</dbReference>
<dbReference type="NCBIfam" id="TIGR00069">
    <property type="entry name" value="hisD"/>
    <property type="match status" value="1"/>
</dbReference>
<comment type="caution">
    <text evidence="11">The sequence shown here is derived from an EMBL/GenBank/DDBJ whole genome shotgun (WGS) entry which is preliminary data.</text>
</comment>
<feature type="active site" description="Proton acceptor" evidence="8">
    <location>
        <position position="326"/>
    </location>
</feature>
<keyword evidence="8" id="KW-0368">Histidine biosynthesis</keyword>
<dbReference type="Gene3D" id="3.40.50.1980">
    <property type="entry name" value="Nitrogenase molybdenum iron protein domain"/>
    <property type="match status" value="2"/>
</dbReference>
<evidence type="ECO:0000256" key="5">
    <source>
        <dbReference type="ARBA" id="ARBA00022833"/>
    </source>
</evidence>
<evidence type="ECO:0000313" key="12">
    <source>
        <dbReference type="Proteomes" id="UP000606870"/>
    </source>
</evidence>
<feature type="binding site" evidence="8">
    <location>
        <position position="261"/>
    </location>
    <ligand>
        <name>Zn(2+)</name>
        <dbReference type="ChEBI" id="CHEBI:29105"/>
    </ligand>
</feature>
<dbReference type="PIRSF" id="PIRSF000099">
    <property type="entry name" value="Histidinol_dh"/>
    <property type="match status" value="1"/>
</dbReference>
<feature type="binding site" evidence="8">
    <location>
        <position position="258"/>
    </location>
    <ligand>
        <name>Zn(2+)</name>
        <dbReference type="ChEBI" id="CHEBI:29105"/>
    </ligand>
</feature>
<name>A0ABR6VG48_9FIRM</name>
<feature type="binding site" evidence="8">
    <location>
        <position position="261"/>
    </location>
    <ligand>
        <name>substrate</name>
    </ligand>
</feature>
<keyword evidence="8" id="KW-0028">Amino-acid biosynthesis</keyword>
<dbReference type="GO" id="GO:0004399">
    <property type="term" value="F:histidinol dehydrogenase activity"/>
    <property type="evidence" value="ECO:0007669"/>
    <property type="project" value="UniProtKB-EC"/>
</dbReference>
<feature type="binding site" evidence="8">
    <location>
        <position position="414"/>
    </location>
    <ligand>
        <name>substrate</name>
    </ligand>
</feature>
<evidence type="ECO:0000313" key="11">
    <source>
        <dbReference type="EMBL" id="MBC3536277.1"/>
    </source>
</evidence>
<comment type="catalytic activity">
    <reaction evidence="7 8">
        <text>L-histidinol + 2 NAD(+) + H2O = L-histidine + 2 NADH + 3 H(+)</text>
        <dbReference type="Rhea" id="RHEA:20641"/>
        <dbReference type="ChEBI" id="CHEBI:15377"/>
        <dbReference type="ChEBI" id="CHEBI:15378"/>
        <dbReference type="ChEBI" id="CHEBI:57540"/>
        <dbReference type="ChEBI" id="CHEBI:57595"/>
        <dbReference type="ChEBI" id="CHEBI:57699"/>
        <dbReference type="ChEBI" id="CHEBI:57945"/>
        <dbReference type="EC" id="1.1.1.23"/>
    </reaction>
</comment>
<feature type="binding site" evidence="8">
    <location>
        <position position="236"/>
    </location>
    <ligand>
        <name>substrate</name>
    </ligand>
</feature>
<dbReference type="RefSeq" id="WP_186502436.1">
    <property type="nucleotide sequence ID" value="NZ_JACOGK010000006.1"/>
</dbReference>
<feature type="binding site" evidence="8">
    <location>
        <position position="419"/>
    </location>
    <ligand>
        <name>substrate</name>
    </ligand>
</feature>
<keyword evidence="6 8" id="KW-0560">Oxidoreductase</keyword>
<dbReference type="InterPro" id="IPR022695">
    <property type="entry name" value="Histidinol_DH_monofunct"/>
</dbReference>
<organism evidence="11 12">
    <name type="scientific">Megasphaera hominis</name>
    <dbReference type="NCBI Taxonomy" id="159836"/>
    <lineage>
        <taxon>Bacteria</taxon>
        <taxon>Bacillati</taxon>
        <taxon>Bacillota</taxon>
        <taxon>Negativicutes</taxon>
        <taxon>Veillonellales</taxon>
        <taxon>Veillonellaceae</taxon>
        <taxon>Megasphaera</taxon>
    </lineage>
</organism>
<protein>
    <recommendedName>
        <fullName evidence="3 8">Histidinol dehydrogenase</fullName>
        <shortName evidence="8">HDH</shortName>
        <ecNumber evidence="3 8">1.1.1.23</ecNumber>
    </recommendedName>
</protein>
<evidence type="ECO:0000256" key="6">
    <source>
        <dbReference type="ARBA" id="ARBA00023002"/>
    </source>
</evidence>
<evidence type="ECO:0000256" key="3">
    <source>
        <dbReference type="ARBA" id="ARBA00012965"/>
    </source>
</evidence>
<dbReference type="CDD" id="cd06572">
    <property type="entry name" value="Histidinol_dh"/>
    <property type="match status" value="1"/>
</dbReference>
<dbReference type="PANTHER" id="PTHR21256:SF2">
    <property type="entry name" value="HISTIDINE BIOSYNTHESIS TRIFUNCTIONAL PROTEIN"/>
    <property type="match status" value="1"/>
</dbReference>
<dbReference type="InterPro" id="IPR001692">
    <property type="entry name" value="Histidinol_DH_CS"/>
</dbReference>
<evidence type="ECO:0000256" key="4">
    <source>
        <dbReference type="ARBA" id="ARBA00022723"/>
    </source>
</evidence>
<sequence length="431" mass="46236">MEWIEVPAQGLSLREIRQITSRSQSEDNAIRKSVEAILTAVQEQGDAAVRALTEQFDGVRLTEFRVTPAEIAAAVETVGPDFMQVLTTARDNIKAYHERQIQDSWFDTFRDGVKLGARYTPIQRVGVYVPGGTAAYPSTVLMDTVPAAVAGVPSIAVFTPPAKDGSVNPYILAAAHVAGATEIYKVGGAQSIAAAAYGTESIPPVFKIVGPGNAYVAMAKRLVFGTVGIDMIAGPSEVGILADEQANPAWVAADLLAQAEHDRRAAVFLATPSAAFAGAVEQEVERQLEELPRKEIAAASIKDHGKIFITADRSQAIEIMNLIAPEHLEIDFPMPEQYIPQIINAGAIFLGPYTPEPIGDYFAGPNHTLPTMGTAAFSSPLGVYDFVKRSSLLSYSKQAFDAVADQVMQFAEVEGLQAHGRAVKRRVENGK</sequence>
<feature type="binding site" evidence="8">
    <location>
        <position position="258"/>
    </location>
    <ligand>
        <name>substrate</name>
    </ligand>
</feature>
<evidence type="ECO:0000256" key="1">
    <source>
        <dbReference type="ARBA" id="ARBA00003850"/>
    </source>
</evidence>
<gene>
    <name evidence="8 11" type="primary">hisD</name>
    <name evidence="11" type="ORF">H8J70_03295</name>
</gene>
<comment type="pathway">
    <text evidence="8">Amino-acid biosynthesis; L-histidine biosynthesis; L-histidine from 5-phospho-alpha-D-ribose 1-diphosphate: step 9/9.</text>
</comment>
<dbReference type="PRINTS" id="PR00083">
    <property type="entry name" value="HOLDHDRGNASE"/>
</dbReference>
<evidence type="ECO:0000256" key="10">
    <source>
        <dbReference type="RuleBase" id="RU004175"/>
    </source>
</evidence>
<evidence type="ECO:0000256" key="7">
    <source>
        <dbReference type="ARBA" id="ARBA00049489"/>
    </source>
</evidence>
<dbReference type="SUPFAM" id="SSF53720">
    <property type="entry name" value="ALDH-like"/>
    <property type="match status" value="1"/>
</dbReference>
<feature type="binding site" evidence="8">
    <location>
        <position position="360"/>
    </location>
    <ligand>
        <name>Zn(2+)</name>
        <dbReference type="ChEBI" id="CHEBI:29105"/>
    </ligand>
</feature>
<feature type="binding site" evidence="8">
    <location>
        <position position="419"/>
    </location>
    <ligand>
        <name>Zn(2+)</name>
        <dbReference type="ChEBI" id="CHEBI:29105"/>
    </ligand>
</feature>
<reference evidence="11 12" key="1">
    <citation type="submission" date="2020-08" db="EMBL/GenBank/DDBJ databases">
        <authorList>
            <person name="Liu C."/>
            <person name="Sun Q."/>
        </authorList>
    </citation>
    <scope>NUCLEOTIDE SEQUENCE [LARGE SCALE GENOMIC DNA]</scope>
    <source>
        <strain evidence="11 12">NSJ-59</strain>
    </source>
</reference>
<feature type="binding site" evidence="8">
    <location>
        <position position="213"/>
    </location>
    <ligand>
        <name>NAD(+)</name>
        <dbReference type="ChEBI" id="CHEBI:57540"/>
    </ligand>
</feature>
<keyword evidence="12" id="KW-1185">Reference proteome</keyword>
<keyword evidence="5 8" id="KW-0862">Zinc</keyword>
<evidence type="ECO:0000256" key="8">
    <source>
        <dbReference type="HAMAP-Rule" id="MF_01024"/>
    </source>
</evidence>
<evidence type="ECO:0000256" key="2">
    <source>
        <dbReference type="ARBA" id="ARBA00010178"/>
    </source>
</evidence>
<proteinExistence type="inferred from homology"/>
<comment type="function">
    <text evidence="1 8">Catalyzes the sequential NAD-dependent oxidations of L-histidinol to L-histidinaldehyde and then to L-histidine.</text>
</comment>
<dbReference type="InterPro" id="IPR012131">
    <property type="entry name" value="Hstdl_DH"/>
</dbReference>
<comment type="cofactor">
    <cofactor evidence="8">
        <name>Zn(2+)</name>
        <dbReference type="ChEBI" id="CHEBI:29105"/>
    </cofactor>
    <text evidence="8">Binds 1 zinc ion per subunit.</text>
</comment>
<keyword evidence="4 8" id="KW-0479">Metal-binding</keyword>
<evidence type="ECO:0000256" key="9">
    <source>
        <dbReference type="PIRNR" id="PIRNR000099"/>
    </source>
</evidence>
<feature type="binding site" evidence="8">
    <location>
        <position position="128"/>
    </location>
    <ligand>
        <name>NAD(+)</name>
        <dbReference type="ChEBI" id="CHEBI:57540"/>
    </ligand>
</feature>
<feature type="binding site" evidence="8">
    <location>
        <position position="327"/>
    </location>
    <ligand>
        <name>substrate</name>
    </ligand>
</feature>
<dbReference type="EC" id="1.1.1.23" evidence="3 8"/>
<accession>A0ABR6VG48</accession>
<feature type="active site" description="Proton acceptor" evidence="8">
    <location>
        <position position="327"/>
    </location>
</feature>
<dbReference type="Pfam" id="PF00815">
    <property type="entry name" value="Histidinol_dh"/>
    <property type="match status" value="1"/>
</dbReference>
<feature type="binding site" evidence="8">
    <location>
        <position position="360"/>
    </location>
    <ligand>
        <name>substrate</name>
    </ligand>
</feature>
<dbReference type="PANTHER" id="PTHR21256">
    <property type="entry name" value="HISTIDINOL DEHYDROGENASE HDH"/>
    <property type="match status" value="1"/>
</dbReference>
<dbReference type="PROSITE" id="PS00611">
    <property type="entry name" value="HISOL_DEHYDROGENASE"/>
    <property type="match status" value="1"/>
</dbReference>
<dbReference type="InterPro" id="IPR016161">
    <property type="entry name" value="Ald_DH/histidinol_DH"/>
</dbReference>
<dbReference type="HAMAP" id="MF_01024">
    <property type="entry name" value="HisD"/>
    <property type="match status" value="1"/>
</dbReference>
<feature type="binding site" evidence="8">
    <location>
        <position position="190"/>
    </location>
    <ligand>
        <name>NAD(+)</name>
        <dbReference type="ChEBI" id="CHEBI:57540"/>
    </ligand>
</feature>
<dbReference type="EMBL" id="JACOGK010000006">
    <property type="protein sequence ID" value="MBC3536277.1"/>
    <property type="molecule type" value="Genomic_DNA"/>
</dbReference>